<dbReference type="SUPFAM" id="SSF46785">
    <property type="entry name" value="Winged helix' DNA-binding domain"/>
    <property type="match status" value="1"/>
</dbReference>
<dbReference type="Proteomes" id="UP000226257">
    <property type="component" value="Unassembled WGS sequence"/>
</dbReference>
<dbReference type="InterPro" id="IPR036388">
    <property type="entry name" value="WH-like_DNA-bd_sf"/>
</dbReference>
<dbReference type="InterPro" id="IPR018597">
    <property type="entry name" value="Phage_Tuc2009_YjcQ"/>
</dbReference>
<name>A0A9X7BDS2_BACCE</name>
<protein>
    <submittedName>
        <fullName evidence="1">Uncharacterized protein</fullName>
    </submittedName>
</protein>
<accession>A0A9X7BDS2</accession>
<dbReference type="AlphaFoldDB" id="A0A9X7BDS2"/>
<comment type="caution">
    <text evidence="1">The sequence shown here is derived from an EMBL/GenBank/DDBJ whole genome shotgun (WGS) entry which is preliminary data.</text>
</comment>
<sequence length="89" mass="10263">MTVYLIIRIGGDIVDVKEKVYHILQSINAGEKDITADKLGMDKTTFRNLCELIENNNWIDGIDDQYYEVDFSNAKLTNEGKNYLMRNSI</sequence>
<organism evidence="1 2">
    <name type="scientific">Bacillus cereus</name>
    <dbReference type="NCBI Taxonomy" id="1396"/>
    <lineage>
        <taxon>Bacteria</taxon>
        <taxon>Bacillati</taxon>
        <taxon>Bacillota</taxon>
        <taxon>Bacilli</taxon>
        <taxon>Bacillales</taxon>
        <taxon>Bacillaceae</taxon>
        <taxon>Bacillus</taxon>
        <taxon>Bacillus cereus group</taxon>
    </lineage>
</organism>
<evidence type="ECO:0000313" key="1">
    <source>
        <dbReference type="EMBL" id="PFV07303.1"/>
    </source>
</evidence>
<proteinExistence type="predicted"/>
<dbReference type="EMBL" id="NVDQ01000023">
    <property type="protein sequence ID" value="PFV07303.1"/>
    <property type="molecule type" value="Genomic_DNA"/>
</dbReference>
<gene>
    <name evidence="1" type="ORF">COK98_12730</name>
</gene>
<reference evidence="1 2" key="1">
    <citation type="submission" date="2017-09" db="EMBL/GenBank/DDBJ databases">
        <title>Large-scale bioinformatics analysis of Bacillus genomes uncovers conserved roles of natural products in bacterial physiology.</title>
        <authorList>
            <consortium name="Agbiome Team Llc"/>
            <person name="Bleich R.M."/>
            <person name="Grubbs K.J."/>
            <person name="Santa Maria K.C."/>
            <person name="Allen S.E."/>
            <person name="Farag S."/>
            <person name="Shank E.A."/>
            <person name="Bowers A."/>
        </authorList>
    </citation>
    <scope>NUCLEOTIDE SEQUENCE [LARGE SCALE GENOMIC DNA]</scope>
    <source>
        <strain evidence="1 2">AFS060282</strain>
    </source>
</reference>
<evidence type="ECO:0000313" key="2">
    <source>
        <dbReference type="Proteomes" id="UP000226257"/>
    </source>
</evidence>
<dbReference type="Pfam" id="PF09639">
    <property type="entry name" value="YjcQ"/>
    <property type="match status" value="1"/>
</dbReference>
<dbReference type="InterPro" id="IPR036390">
    <property type="entry name" value="WH_DNA-bd_sf"/>
</dbReference>
<dbReference type="Gene3D" id="1.10.10.10">
    <property type="entry name" value="Winged helix-like DNA-binding domain superfamily/Winged helix DNA-binding domain"/>
    <property type="match status" value="1"/>
</dbReference>